<dbReference type="Pfam" id="PF02879">
    <property type="entry name" value="PGM_PMM_II"/>
    <property type="match status" value="1"/>
</dbReference>
<evidence type="ECO:0000256" key="4">
    <source>
        <dbReference type="ARBA" id="ARBA00010231"/>
    </source>
</evidence>
<dbReference type="InterPro" id="IPR036900">
    <property type="entry name" value="A-D-PHexomutase_C_sf"/>
</dbReference>
<evidence type="ECO:0000256" key="5">
    <source>
        <dbReference type="ARBA" id="ARBA00012730"/>
    </source>
</evidence>
<feature type="domain" description="Alpha-D-phosphohexomutase alpha/beta/alpha" evidence="12">
    <location>
        <begin position="548"/>
        <end position="647"/>
    </location>
</feature>
<feature type="domain" description="Alpha-D-phosphohexomutase alpha/beta/alpha" evidence="13">
    <location>
        <begin position="652"/>
        <end position="756"/>
    </location>
</feature>
<dbReference type="InterPro" id="IPR016055">
    <property type="entry name" value="A-D-PHexomutase_a/b/a-I/II/III"/>
</dbReference>
<evidence type="ECO:0000256" key="3">
    <source>
        <dbReference type="ARBA" id="ARBA00004699"/>
    </source>
</evidence>
<evidence type="ECO:0000256" key="7">
    <source>
        <dbReference type="ARBA" id="ARBA00022723"/>
    </source>
</evidence>
<dbReference type="InterPro" id="IPR005844">
    <property type="entry name" value="A-D-PHexomutase_a/b/a-I"/>
</dbReference>
<dbReference type="EMBL" id="JBDKXB010000002">
    <property type="protein sequence ID" value="MEY6431267.1"/>
    <property type="molecule type" value="Genomic_DNA"/>
</dbReference>
<dbReference type="EC" id="5.4.2.8" evidence="5"/>
<dbReference type="PRINTS" id="PR00509">
    <property type="entry name" value="PGMPMM"/>
</dbReference>
<name>A0ABV4BA28_9GAMM</name>
<dbReference type="SUPFAM" id="SSF55957">
    <property type="entry name" value="Phosphoglucomutase, C-terminal domain"/>
    <property type="match status" value="1"/>
</dbReference>
<dbReference type="Pfam" id="PF02880">
    <property type="entry name" value="PGM_PMM_III"/>
    <property type="match status" value="1"/>
</dbReference>
<feature type="domain" description="Alpha-D-phosphohexomutase alpha/beta/alpha" evidence="11">
    <location>
        <begin position="401"/>
        <end position="525"/>
    </location>
</feature>
<comment type="cofactor">
    <cofactor evidence="2">
        <name>Mg(2+)</name>
        <dbReference type="ChEBI" id="CHEBI:18420"/>
    </cofactor>
</comment>
<protein>
    <recommendedName>
        <fullName evidence="5">phosphomannomutase</fullName>
        <ecNumber evidence="5">5.4.2.8</ecNumber>
    </recommendedName>
</protein>
<evidence type="ECO:0000259" key="12">
    <source>
        <dbReference type="Pfam" id="PF02879"/>
    </source>
</evidence>
<dbReference type="PANTHER" id="PTHR43771:SF2">
    <property type="entry name" value="PHOSPHOMANNOMUTASE_PHOSPHOGLUCOMUTASE"/>
    <property type="match status" value="1"/>
</dbReference>
<dbReference type="InterPro" id="IPR005846">
    <property type="entry name" value="A-D-PHexomutase_a/b/a-III"/>
</dbReference>
<evidence type="ECO:0000256" key="1">
    <source>
        <dbReference type="ARBA" id="ARBA00000586"/>
    </source>
</evidence>
<evidence type="ECO:0000259" key="13">
    <source>
        <dbReference type="Pfam" id="PF02880"/>
    </source>
</evidence>
<comment type="caution">
    <text evidence="14">The sequence shown here is derived from an EMBL/GenBank/DDBJ whole genome shotgun (WGS) entry which is preliminary data.</text>
</comment>
<dbReference type="InterPro" id="IPR005845">
    <property type="entry name" value="A-D-PHexomutase_a/b/a-II"/>
</dbReference>
<keyword evidence="10" id="KW-1133">Transmembrane helix</keyword>
<dbReference type="Proteomes" id="UP001564408">
    <property type="component" value="Unassembled WGS sequence"/>
</dbReference>
<evidence type="ECO:0000256" key="2">
    <source>
        <dbReference type="ARBA" id="ARBA00001946"/>
    </source>
</evidence>
<dbReference type="CDD" id="cd03089">
    <property type="entry name" value="PMM_PGM"/>
    <property type="match status" value="1"/>
</dbReference>
<evidence type="ECO:0000313" key="14">
    <source>
        <dbReference type="EMBL" id="MEY6431267.1"/>
    </source>
</evidence>
<evidence type="ECO:0000256" key="9">
    <source>
        <dbReference type="ARBA" id="ARBA00023235"/>
    </source>
</evidence>
<accession>A0ABV4BA28</accession>
<evidence type="ECO:0000256" key="8">
    <source>
        <dbReference type="ARBA" id="ARBA00022842"/>
    </source>
</evidence>
<reference evidence="14 15" key="1">
    <citation type="submission" date="2024-05" db="EMBL/GenBank/DDBJ databases">
        <title>Genome Sequence and Characterization of the New Strain Purple Sulfur Bacterium of Genus Thioalkalicoccus.</title>
        <authorList>
            <person name="Bryantseva I.A."/>
            <person name="Kyndt J.A."/>
            <person name="Imhoff J.F."/>
        </authorList>
    </citation>
    <scope>NUCLEOTIDE SEQUENCE [LARGE SCALE GENOMIC DNA]</scope>
    <source>
        <strain evidence="14 15">Um2</strain>
    </source>
</reference>
<keyword evidence="10" id="KW-0472">Membrane</keyword>
<feature type="transmembrane region" description="Helical" evidence="10">
    <location>
        <begin position="266"/>
        <end position="289"/>
    </location>
</feature>
<dbReference type="SUPFAM" id="SSF53738">
    <property type="entry name" value="Phosphoglucomutase, first 3 domains"/>
    <property type="match status" value="3"/>
</dbReference>
<comment type="similarity">
    <text evidence="4">Belongs to the phosphohexose mutase family.</text>
</comment>
<keyword evidence="10" id="KW-0812">Transmembrane</keyword>
<gene>
    <name evidence="14" type="ORF">ABC977_02470</name>
</gene>
<keyword evidence="8" id="KW-0460">Magnesium</keyword>
<dbReference type="Pfam" id="PF02878">
    <property type="entry name" value="PGM_PMM_I"/>
    <property type="match status" value="1"/>
</dbReference>
<evidence type="ECO:0000259" key="11">
    <source>
        <dbReference type="Pfam" id="PF02878"/>
    </source>
</evidence>
<keyword evidence="9" id="KW-0413">Isomerase</keyword>
<feature type="transmembrane region" description="Helical" evidence="10">
    <location>
        <begin position="28"/>
        <end position="50"/>
    </location>
</feature>
<dbReference type="PANTHER" id="PTHR43771">
    <property type="entry name" value="PHOSPHOMANNOMUTASE"/>
    <property type="match status" value="1"/>
</dbReference>
<dbReference type="Gene3D" id="3.30.310.50">
    <property type="entry name" value="Alpha-D-phosphohexomutase, C-terminal domain"/>
    <property type="match status" value="1"/>
</dbReference>
<keyword evidence="7" id="KW-0479">Metal-binding</keyword>
<keyword evidence="15" id="KW-1185">Reference proteome</keyword>
<comment type="catalytic activity">
    <reaction evidence="1">
        <text>alpha-D-mannose 1-phosphate = D-mannose 6-phosphate</text>
        <dbReference type="Rhea" id="RHEA:11140"/>
        <dbReference type="ChEBI" id="CHEBI:58409"/>
        <dbReference type="ChEBI" id="CHEBI:58735"/>
        <dbReference type="EC" id="5.4.2.8"/>
    </reaction>
</comment>
<evidence type="ECO:0000313" key="15">
    <source>
        <dbReference type="Proteomes" id="UP001564408"/>
    </source>
</evidence>
<comment type="pathway">
    <text evidence="3">Nucleotide-sugar biosynthesis; GDP-alpha-D-mannose biosynthesis; alpha-D-mannose 1-phosphate from D-fructose 6-phosphate: step 2/2.</text>
</comment>
<organism evidence="14 15">
    <name type="scientific">Thioalkalicoccus limnaeus</name>
    <dbReference type="NCBI Taxonomy" id="120681"/>
    <lineage>
        <taxon>Bacteria</taxon>
        <taxon>Pseudomonadati</taxon>
        <taxon>Pseudomonadota</taxon>
        <taxon>Gammaproteobacteria</taxon>
        <taxon>Chromatiales</taxon>
        <taxon>Chromatiaceae</taxon>
        <taxon>Thioalkalicoccus</taxon>
    </lineage>
</organism>
<dbReference type="InterPro" id="IPR005841">
    <property type="entry name" value="Alpha-D-phosphohexomutase_SF"/>
</dbReference>
<proteinExistence type="inferred from homology"/>
<keyword evidence="6" id="KW-0597">Phosphoprotein</keyword>
<sequence>MKWWRQKQTLSSASAAAKSKPPTLASMWRLPFVGVSLVVLGTVAATLVVVQGHQSSLDAKRSTGWAEAIQTQVAGRLVELHRVLDEWAKDPRLRSALANGEAVDWREADALGRWDWPGVSALHLRPLAEALSPSVDDPALSFAGRDLMREAARNGDVTPLEVHRLGSPERHLAIAQPIKDADSGGITGVLYVALPLSWLPEQSARIPRLGMVRYQQRVGERLIMIDWPSGDGEPSGSEPDRVVAIPGTRLVVALWMERSGWLAPGLLVPLGGVLVVLIGFVGSMLVFLYRRQAAAVARDLERISTSIEALVASGGWRSPSNRFAETADFATRLSPMVEALVAATSHDRGSKTGPLGRDEVGVEPATAFETLAPELAALLQKGPARSVAPAERSTAAIPPHLFRSNHIRGLASRDLSEGLARDIGLAIGCEIRDGSLDRGIFVGRDHRASSPDLAAALIDGLRESGCQVIDLDVTPAPVLSFAACAQGDLSGVMVTGGHSRAEYNGMKILLGGQALVEDGLVALYERILRGDLTKDQGGGYREQDMVEAYVERVHRDVTLARVIKVVVDCGNGATSAVAPGLYRRLGCQVIDMESKPGDGLLPTDGMPDPAHPGDLADLGRRVVAEQADLGLAFDGDGARLGVVDSSGLFVASDRVLMLLATDILSRHPGSSVVCDVACSRHLASEILLHGGRSVVARSGPGRLQAQLRRSGGMIGGDGNGHLIIGERWYGFADALYAGARLLEVLALDPRASAEVFAAMPVSIATPEYQVPMSDDEVSKTMSLLLELARRLDGADLKTSDGLRADFAEGWGLVRADASLPGLAFRFEADDEAALAAIEDRFRALLGQAAPHLSLPF</sequence>
<evidence type="ECO:0000256" key="10">
    <source>
        <dbReference type="SAM" id="Phobius"/>
    </source>
</evidence>
<dbReference type="Gene3D" id="3.40.120.10">
    <property type="entry name" value="Alpha-D-Glucose-1,6-Bisphosphate, subunit A, domain 3"/>
    <property type="match status" value="3"/>
</dbReference>
<evidence type="ECO:0000256" key="6">
    <source>
        <dbReference type="ARBA" id="ARBA00022553"/>
    </source>
</evidence>
<dbReference type="RefSeq" id="WP_369665650.1">
    <property type="nucleotide sequence ID" value="NZ_JBDKXB010000002.1"/>
</dbReference>